<comment type="caution">
    <text evidence="4">The sequence shown here is derived from an EMBL/GenBank/DDBJ whole genome shotgun (WGS) entry which is preliminary data.</text>
</comment>
<dbReference type="EMBL" id="JAERTY010000011">
    <property type="protein sequence ID" value="MBL1410815.1"/>
    <property type="molecule type" value="Genomic_DNA"/>
</dbReference>
<name>A0ABS1R938_9SPHI</name>
<accession>A0ABS1R938</accession>
<keyword evidence="5" id="KW-1185">Reference proteome</keyword>
<organism evidence="4 5">
    <name type="scientific">Sphingobacterium faecale</name>
    <dbReference type="NCBI Taxonomy" id="2803775"/>
    <lineage>
        <taxon>Bacteria</taxon>
        <taxon>Pseudomonadati</taxon>
        <taxon>Bacteroidota</taxon>
        <taxon>Sphingobacteriia</taxon>
        <taxon>Sphingobacteriales</taxon>
        <taxon>Sphingobacteriaceae</taxon>
        <taxon>Sphingobacterium</taxon>
    </lineage>
</organism>
<dbReference type="Gene3D" id="2.60.120.1440">
    <property type="match status" value="1"/>
</dbReference>
<dbReference type="InterPro" id="IPR032508">
    <property type="entry name" value="FecR_C"/>
</dbReference>
<dbReference type="PANTHER" id="PTHR30273">
    <property type="entry name" value="PERIPLASMIC SIGNAL SENSOR AND SIGMA FACTOR ACTIVATOR FECR-RELATED"/>
    <property type="match status" value="1"/>
</dbReference>
<evidence type="ECO:0000256" key="1">
    <source>
        <dbReference type="SAM" id="Phobius"/>
    </source>
</evidence>
<dbReference type="Pfam" id="PF16344">
    <property type="entry name" value="FecR_C"/>
    <property type="match status" value="1"/>
</dbReference>
<dbReference type="RefSeq" id="WP_202104514.1">
    <property type="nucleotide sequence ID" value="NZ_JAERTY010000011.1"/>
</dbReference>
<dbReference type="Gene3D" id="3.55.50.30">
    <property type="match status" value="1"/>
</dbReference>
<dbReference type="InterPro" id="IPR012373">
    <property type="entry name" value="Ferrdict_sens_TM"/>
</dbReference>
<dbReference type="PIRSF" id="PIRSF018266">
    <property type="entry name" value="FecR"/>
    <property type="match status" value="1"/>
</dbReference>
<evidence type="ECO:0000313" key="4">
    <source>
        <dbReference type="EMBL" id="MBL1410815.1"/>
    </source>
</evidence>
<keyword evidence="1" id="KW-0812">Transmembrane</keyword>
<keyword evidence="1" id="KW-0472">Membrane</keyword>
<keyword evidence="1" id="KW-1133">Transmembrane helix</keyword>
<sequence>MIDNPYIRQLLQKYIDGSYSPEELDELLRYSTQLEGEQTIGALVEAYLAETPTIEAAQEERLQRILNLTDIHISEAVPLPDMDEQPTRSLFRRMLPYAAAVLLFLSVGIYVWKVGINQEPNTISITATEAKAQQVELPDGSHVWLNAGATLTYPEKFSKDKRTITLSDGQAYFDIAKDENKPFTVHAGTLKVEVLGTSFEVTAYNNKEQASVAVKSGTVNVSAEHTPSTTGTTLTANQKATLHTTTGTIETTDIDGDDIAGWKENRLVFSDDDFAIVLEAIQRRYKVTIDLQKPELLSKKITLRLDDQLVQTAIEILSLSTNFKYEFANDSTIIIR</sequence>
<gene>
    <name evidence="4" type="ORF">JKG61_18805</name>
</gene>
<dbReference type="Pfam" id="PF04773">
    <property type="entry name" value="FecR"/>
    <property type="match status" value="1"/>
</dbReference>
<evidence type="ECO:0000259" key="2">
    <source>
        <dbReference type="Pfam" id="PF04773"/>
    </source>
</evidence>
<proteinExistence type="predicted"/>
<feature type="transmembrane region" description="Helical" evidence="1">
    <location>
        <begin position="94"/>
        <end position="112"/>
    </location>
</feature>
<dbReference type="PANTHER" id="PTHR30273:SF2">
    <property type="entry name" value="PROTEIN FECR"/>
    <property type="match status" value="1"/>
</dbReference>
<reference evidence="4 5" key="1">
    <citation type="submission" date="2021-01" db="EMBL/GenBank/DDBJ databases">
        <title>C459-1 draft genome sequence.</title>
        <authorList>
            <person name="Zhang X.-F."/>
        </authorList>
    </citation>
    <scope>NUCLEOTIDE SEQUENCE [LARGE SCALE GENOMIC DNA]</scope>
    <source>
        <strain evidence="5">C459-1</strain>
    </source>
</reference>
<dbReference type="Proteomes" id="UP000625283">
    <property type="component" value="Unassembled WGS sequence"/>
</dbReference>
<feature type="domain" description="Protein FecR C-terminal" evidence="3">
    <location>
        <begin position="266"/>
        <end position="335"/>
    </location>
</feature>
<protein>
    <submittedName>
        <fullName evidence="4">FecR domain-containing protein</fullName>
    </submittedName>
</protein>
<feature type="domain" description="FecR protein" evidence="2">
    <location>
        <begin position="127"/>
        <end position="219"/>
    </location>
</feature>
<evidence type="ECO:0000313" key="5">
    <source>
        <dbReference type="Proteomes" id="UP000625283"/>
    </source>
</evidence>
<evidence type="ECO:0000259" key="3">
    <source>
        <dbReference type="Pfam" id="PF16344"/>
    </source>
</evidence>
<dbReference type="InterPro" id="IPR006860">
    <property type="entry name" value="FecR"/>
</dbReference>